<feature type="signal peptide" evidence="9">
    <location>
        <begin position="1"/>
        <end position="21"/>
    </location>
</feature>
<dbReference type="InterPro" id="IPR013783">
    <property type="entry name" value="Ig-like_fold"/>
</dbReference>
<dbReference type="OrthoDB" id="8947657at2759"/>
<keyword evidence="12" id="KW-1185">Reference proteome</keyword>
<keyword evidence="2" id="KW-1003">Cell membrane</keyword>
<evidence type="ECO:0000256" key="8">
    <source>
        <dbReference type="SAM" id="Phobius"/>
    </source>
</evidence>
<sequence length="305" mass="34549">MTRGLCIFILLCAISVPSTLELSEQLVRIEVKPGDNVTLRCTASGFDQRLLYWFKFQFGYKIQLISKTSGVEPILEEEFKDSRFVPTQDGKEHFLTIRNVSKEDQATYFCQAGSSYNMGFVNGSLLVVKDPIPKKIFDDMEQSPSVELVMVGNAVDLQCSIISKTKENPEQCASEQQVYWYKATSESDPQIIHTSGSKCDVQKKRRCDYHLAKTIHNSSDSGLYSCAVLSCGEILFGEGTKVEWEDKLCWEVIMLGTLLIFSVFVNVIVILTRKTKTPVCVQHKGQQRSWNELYSTVVFTKIQQD</sequence>
<feature type="domain" description="Ig-like" evidence="10">
    <location>
        <begin position="133"/>
        <end position="228"/>
    </location>
</feature>
<dbReference type="InterPro" id="IPR003598">
    <property type="entry name" value="Ig_sub2"/>
</dbReference>
<feature type="chain" id="PRO_5018792580" description="Ig-like domain-containing protein" evidence="9">
    <location>
        <begin position="22"/>
        <end position="305"/>
    </location>
</feature>
<evidence type="ECO:0000313" key="12">
    <source>
        <dbReference type="Proteomes" id="UP000283210"/>
    </source>
</evidence>
<dbReference type="CDD" id="cd00099">
    <property type="entry name" value="IgV"/>
    <property type="match status" value="1"/>
</dbReference>
<dbReference type="GO" id="GO:0002376">
    <property type="term" value="P:immune system process"/>
    <property type="evidence" value="ECO:0007669"/>
    <property type="project" value="UniProtKB-KW"/>
</dbReference>
<organism evidence="11 12">
    <name type="scientific">Oryzias javanicus</name>
    <name type="common">Javanese ricefish</name>
    <name type="synonym">Aplocheilus javanicus</name>
    <dbReference type="NCBI Taxonomy" id="123683"/>
    <lineage>
        <taxon>Eukaryota</taxon>
        <taxon>Metazoa</taxon>
        <taxon>Chordata</taxon>
        <taxon>Craniata</taxon>
        <taxon>Vertebrata</taxon>
        <taxon>Euteleostomi</taxon>
        <taxon>Actinopterygii</taxon>
        <taxon>Neopterygii</taxon>
        <taxon>Teleostei</taxon>
        <taxon>Neoteleostei</taxon>
        <taxon>Acanthomorphata</taxon>
        <taxon>Ovalentaria</taxon>
        <taxon>Atherinomorphae</taxon>
        <taxon>Beloniformes</taxon>
        <taxon>Adrianichthyidae</taxon>
        <taxon>Oryziinae</taxon>
        <taxon>Oryzias</taxon>
    </lineage>
</organism>
<feature type="transmembrane region" description="Helical" evidence="8">
    <location>
        <begin position="252"/>
        <end position="271"/>
    </location>
</feature>
<dbReference type="InterPro" id="IPR036179">
    <property type="entry name" value="Ig-like_dom_sf"/>
</dbReference>
<dbReference type="GO" id="GO:0009617">
    <property type="term" value="P:response to bacterium"/>
    <property type="evidence" value="ECO:0007669"/>
    <property type="project" value="TreeGrafter"/>
</dbReference>
<keyword evidence="6" id="KW-1015">Disulfide bond</keyword>
<dbReference type="SMART" id="SM00406">
    <property type="entry name" value="IGv"/>
    <property type="match status" value="1"/>
</dbReference>
<dbReference type="SMART" id="SM00408">
    <property type="entry name" value="IGc2"/>
    <property type="match status" value="1"/>
</dbReference>
<dbReference type="SUPFAM" id="SSF48726">
    <property type="entry name" value="Immunoglobulin"/>
    <property type="match status" value="2"/>
</dbReference>
<evidence type="ECO:0000256" key="4">
    <source>
        <dbReference type="ARBA" id="ARBA00022859"/>
    </source>
</evidence>
<dbReference type="Gene3D" id="2.60.40.10">
    <property type="entry name" value="Immunoglobulins"/>
    <property type="match status" value="2"/>
</dbReference>
<dbReference type="InterPro" id="IPR003599">
    <property type="entry name" value="Ig_sub"/>
</dbReference>
<keyword evidence="7" id="KW-0325">Glycoprotein</keyword>
<dbReference type="GO" id="GO:0005886">
    <property type="term" value="C:plasma membrane"/>
    <property type="evidence" value="ECO:0007669"/>
    <property type="project" value="UniProtKB-SubCell"/>
</dbReference>
<proteinExistence type="predicted"/>
<keyword evidence="4" id="KW-0391">Immunity</keyword>
<comment type="subcellular location">
    <subcellularLocation>
        <location evidence="1">Cell membrane</location>
    </subcellularLocation>
</comment>
<gene>
    <name evidence="11" type="ORF">OJAV_G00103860</name>
</gene>
<dbReference type="InterPro" id="IPR007110">
    <property type="entry name" value="Ig-like_dom"/>
</dbReference>
<dbReference type="InterPro" id="IPR013106">
    <property type="entry name" value="Ig_V-set"/>
</dbReference>
<evidence type="ECO:0000256" key="5">
    <source>
        <dbReference type="ARBA" id="ARBA00023136"/>
    </source>
</evidence>
<evidence type="ECO:0000256" key="1">
    <source>
        <dbReference type="ARBA" id="ARBA00004236"/>
    </source>
</evidence>
<dbReference type="Pfam" id="PF07686">
    <property type="entry name" value="V-set"/>
    <property type="match status" value="1"/>
</dbReference>
<dbReference type="InterPro" id="IPR052051">
    <property type="entry name" value="TCR_complex_component"/>
</dbReference>
<evidence type="ECO:0000256" key="3">
    <source>
        <dbReference type="ARBA" id="ARBA00022729"/>
    </source>
</evidence>
<reference evidence="11 12" key="1">
    <citation type="submission" date="2018-11" db="EMBL/GenBank/DDBJ databases">
        <authorList>
            <person name="Lopez-Roques C."/>
            <person name="Donnadieu C."/>
            <person name="Bouchez O."/>
            <person name="Klopp C."/>
            <person name="Cabau C."/>
            <person name="Zahm M."/>
        </authorList>
    </citation>
    <scope>NUCLEOTIDE SEQUENCE [LARGE SCALE GENOMIC DNA]</scope>
    <source>
        <strain evidence="11">RS831</strain>
        <tissue evidence="11">Whole body</tissue>
    </source>
</reference>
<dbReference type="Proteomes" id="UP000283210">
    <property type="component" value="Chromosome 10"/>
</dbReference>
<evidence type="ECO:0000256" key="7">
    <source>
        <dbReference type="ARBA" id="ARBA00023180"/>
    </source>
</evidence>
<keyword evidence="5 8" id="KW-0472">Membrane</keyword>
<dbReference type="AlphaFoldDB" id="A0A3S2P645"/>
<evidence type="ECO:0000256" key="9">
    <source>
        <dbReference type="SAM" id="SignalP"/>
    </source>
</evidence>
<accession>A0A3S2P645</accession>
<dbReference type="OMA" id="RSWNELY"/>
<name>A0A3S2P645_ORYJA</name>
<protein>
    <recommendedName>
        <fullName evidence="10">Ig-like domain-containing protein</fullName>
    </recommendedName>
</protein>
<dbReference type="PANTHER" id="PTHR19433">
    <property type="entry name" value="T-CELL RECEPTOR ALPHA CHAIN V REGION-RELATED"/>
    <property type="match status" value="1"/>
</dbReference>
<evidence type="ECO:0000259" key="10">
    <source>
        <dbReference type="PROSITE" id="PS50835"/>
    </source>
</evidence>
<dbReference type="SMART" id="SM00409">
    <property type="entry name" value="IG"/>
    <property type="match status" value="2"/>
</dbReference>
<evidence type="ECO:0000256" key="2">
    <source>
        <dbReference type="ARBA" id="ARBA00022475"/>
    </source>
</evidence>
<dbReference type="PROSITE" id="PS50835">
    <property type="entry name" value="IG_LIKE"/>
    <property type="match status" value="2"/>
</dbReference>
<feature type="domain" description="Ig-like" evidence="10">
    <location>
        <begin position="17"/>
        <end position="112"/>
    </location>
</feature>
<evidence type="ECO:0000256" key="6">
    <source>
        <dbReference type="ARBA" id="ARBA00023157"/>
    </source>
</evidence>
<reference evidence="11 12" key="2">
    <citation type="submission" date="2019-01" db="EMBL/GenBank/DDBJ databases">
        <title>A chromosome length genome reference of the Java medaka (oryzias javanicus).</title>
        <authorList>
            <person name="Herpin A."/>
            <person name="Takehana Y."/>
            <person name="Naruse K."/>
            <person name="Ansai S."/>
            <person name="Kawaguchi M."/>
        </authorList>
    </citation>
    <scope>NUCLEOTIDE SEQUENCE [LARGE SCALE GENOMIC DNA]</scope>
    <source>
        <strain evidence="11">RS831</strain>
        <tissue evidence="11">Whole body</tissue>
    </source>
</reference>
<keyword evidence="3 9" id="KW-0732">Signal</keyword>
<keyword evidence="8" id="KW-0812">Transmembrane</keyword>
<keyword evidence="8" id="KW-1133">Transmembrane helix</keyword>
<evidence type="ECO:0000313" key="11">
    <source>
        <dbReference type="EMBL" id="RVE67537.1"/>
    </source>
</evidence>
<dbReference type="PANTHER" id="PTHR19433:SF127">
    <property type="entry name" value="NITR9"/>
    <property type="match status" value="1"/>
</dbReference>
<dbReference type="EMBL" id="CM012446">
    <property type="protein sequence ID" value="RVE67537.1"/>
    <property type="molecule type" value="Genomic_DNA"/>
</dbReference>